<dbReference type="InterPro" id="IPR000060">
    <property type="entry name" value="BCCT_transptr"/>
</dbReference>
<keyword evidence="7 8" id="KW-0472">Membrane</keyword>
<keyword evidence="3" id="KW-0813">Transport</keyword>
<evidence type="ECO:0000256" key="8">
    <source>
        <dbReference type="SAM" id="Phobius"/>
    </source>
</evidence>
<dbReference type="AlphaFoldDB" id="A0A6M0CUN1"/>
<sequence length="91" mass="9801">MSSASLIKTPAERVRVNSVVFYTSALLILLLTALLIAAPDAAGQILGQAQAWLSRSFGWYYMLVIGAYLVFVIGLAFSSYGKLKLGGKDDK</sequence>
<feature type="transmembrane region" description="Helical" evidence="8">
    <location>
        <begin position="58"/>
        <end position="81"/>
    </location>
</feature>
<dbReference type="PANTHER" id="PTHR30047">
    <property type="entry name" value="HIGH-AFFINITY CHOLINE TRANSPORT PROTEIN-RELATED"/>
    <property type="match status" value="1"/>
</dbReference>
<evidence type="ECO:0000256" key="4">
    <source>
        <dbReference type="ARBA" id="ARBA00022475"/>
    </source>
</evidence>
<proteinExistence type="inferred from homology"/>
<evidence type="ECO:0000256" key="6">
    <source>
        <dbReference type="ARBA" id="ARBA00022989"/>
    </source>
</evidence>
<comment type="similarity">
    <text evidence="2">Belongs to the BCCT transporter (TC 2.A.15) family.</text>
</comment>
<evidence type="ECO:0000256" key="1">
    <source>
        <dbReference type="ARBA" id="ARBA00004651"/>
    </source>
</evidence>
<dbReference type="GO" id="GO:0022857">
    <property type="term" value="F:transmembrane transporter activity"/>
    <property type="evidence" value="ECO:0007669"/>
    <property type="project" value="InterPro"/>
</dbReference>
<evidence type="ECO:0000256" key="5">
    <source>
        <dbReference type="ARBA" id="ARBA00022692"/>
    </source>
</evidence>
<evidence type="ECO:0000313" key="10">
    <source>
        <dbReference type="Proteomes" id="UP000480410"/>
    </source>
</evidence>
<dbReference type="Pfam" id="PF02028">
    <property type="entry name" value="BCCT"/>
    <property type="match status" value="1"/>
</dbReference>
<keyword evidence="4" id="KW-1003">Cell membrane</keyword>
<feature type="non-terminal residue" evidence="9">
    <location>
        <position position="91"/>
    </location>
</feature>
<keyword evidence="6 8" id="KW-1133">Transmembrane helix</keyword>
<gene>
    <name evidence="9" type="ORF">G3435_09185</name>
</gene>
<comment type="caution">
    <text evidence="9">The sequence shown here is derived from an EMBL/GenBank/DDBJ whole genome shotgun (WGS) entry which is preliminary data.</text>
</comment>
<dbReference type="PANTHER" id="PTHR30047:SF7">
    <property type="entry name" value="HIGH-AFFINITY CHOLINE TRANSPORT PROTEIN"/>
    <property type="match status" value="1"/>
</dbReference>
<evidence type="ECO:0000256" key="2">
    <source>
        <dbReference type="ARBA" id="ARBA00005658"/>
    </source>
</evidence>
<organism evidence="9 10">
    <name type="scientific">Pseudomonas brassicae</name>
    <dbReference type="NCBI Taxonomy" id="2708063"/>
    <lineage>
        <taxon>Bacteria</taxon>
        <taxon>Pseudomonadati</taxon>
        <taxon>Pseudomonadota</taxon>
        <taxon>Gammaproteobacteria</taxon>
        <taxon>Pseudomonadales</taxon>
        <taxon>Pseudomonadaceae</taxon>
        <taxon>Pseudomonas</taxon>
    </lineage>
</organism>
<reference evidence="9 10" key="1">
    <citation type="submission" date="2020-02" db="EMBL/GenBank/DDBJ databases">
        <title>Broccoli isolated Pseudomonas sp.</title>
        <authorList>
            <person name="Fujikawa T."/>
            <person name="Sawada H."/>
        </authorList>
    </citation>
    <scope>NUCLEOTIDE SEQUENCE [LARGE SCALE GENOMIC DNA]</scope>
    <source>
        <strain evidence="9 10">MAFF212428</strain>
    </source>
</reference>
<evidence type="ECO:0000256" key="7">
    <source>
        <dbReference type="ARBA" id="ARBA00023136"/>
    </source>
</evidence>
<keyword evidence="5 8" id="KW-0812">Transmembrane</keyword>
<protein>
    <submittedName>
        <fullName evidence="9">BCCT family transporter</fullName>
    </submittedName>
</protein>
<dbReference type="EMBL" id="JAAHBV010000184">
    <property type="protein sequence ID" value="NER60113.1"/>
    <property type="molecule type" value="Genomic_DNA"/>
</dbReference>
<accession>A0A6M0CUN1</accession>
<dbReference type="Proteomes" id="UP000480410">
    <property type="component" value="Unassembled WGS sequence"/>
</dbReference>
<feature type="transmembrane region" description="Helical" evidence="8">
    <location>
        <begin position="20"/>
        <end position="38"/>
    </location>
</feature>
<dbReference type="GO" id="GO:0005886">
    <property type="term" value="C:plasma membrane"/>
    <property type="evidence" value="ECO:0007669"/>
    <property type="project" value="UniProtKB-SubCell"/>
</dbReference>
<evidence type="ECO:0000256" key="3">
    <source>
        <dbReference type="ARBA" id="ARBA00022448"/>
    </source>
</evidence>
<evidence type="ECO:0000313" key="9">
    <source>
        <dbReference type="EMBL" id="NER60113.1"/>
    </source>
</evidence>
<name>A0A6M0CUN1_9PSED</name>
<comment type="subcellular location">
    <subcellularLocation>
        <location evidence="1">Cell membrane</location>
        <topology evidence="1">Multi-pass membrane protein</topology>
    </subcellularLocation>
</comment>